<dbReference type="eggNOG" id="KOG2568">
    <property type="taxonomic scope" value="Eukaryota"/>
</dbReference>
<dbReference type="Pfam" id="PF06814">
    <property type="entry name" value="GOST_TM"/>
    <property type="match status" value="1"/>
</dbReference>
<dbReference type="EMBL" id="DS995762">
    <property type="protein sequence ID" value="EGE07614.1"/>
    <property type="molecule type" value="Genomic_DNA"/>
</dbReference>
<dbReference type="Proteomes" id="UP000009169">
    <property type="component" value="Unassembled WGS sequence"/>
</dbReference>
<reference evidence="13" key="1">
    <citation type="journal article" date="2012" name="MBio">
        <title>Comparative genome analysis of Trichophyton rubrum and related dermatophytes reveals candidate genes involved in infection.</title>
        <authorList>
            <person name="Martinez D.A."/>
            <person name="Oliver B.G."/>
            <person name="Graeser Y."/>
            <person name="Goldberg J.M."/>
            <person name="Li W."/>
            <person name="Martinez-Rossi N.M."/>
            <person name="Monod M."/>
            <person name="Shelest E."/>
            <person name="Barton R.C."/>
            <person name="Birch E."/>
            <person name="Brakhage A.A."/>
            <person name="Chen Z."/>
            <person name="Gurr S.J."/>
            <person name="Heiman D."/>
            <person name="Heitman J."/>
            <person name="Kosti I."/>
            <person name="Rossi A."/>
            <person name="Saif S."/>
            <person name="Samalova M."/>
            <person name="Saunders C.W."/>
            <person name="Shea T."/>
            <person name="Summerbell R.C."/>
            <person name="Xu J."/>
            <person name="Young S."/>
            <person name="Zeng Q."/>
            <person name="Birren B.W."/>
            <person name="Cuomo C.A."/>
            <person name="White T.C."/>
        </authorList>
    </citation>
    <scope>NUCLEOTIDE SEQUENCE [LARGE SCALE GENOMIC DNA]</scope>
    <source>
        <strain evidence="13">ATCC MYA-4606 / CBS 127.97</strain>
    </source>
</reference>
<evidence type="ECO:0000256" key="6">
    <source>
        <dbReference type="ARBA" id="ARBA00023136"/>
    </source>
</evidence>
<keyword evidence="13" id="KW-1185">Reference proteome</keyword>
<keyword evidence="3 8" id="KW-0812">Transmembrane</keyword>
<feature type="chain" id="PRO_5003284019" evidence="9">
    <location>
        <begin position="21"/>
        <end position="404"/>
    </location>
</feature>
<dbReference type="InterPro" id="IPR053938">
    <property type="entry name" value="PTM1-like_N"/>
</dbReference>
<comment type="similarity">
    <text evidence="2">Belongs to the LU7TM family.</text>
</comment>
<feature type="transmembrane region" description="Helical" evidence="8">
    <location>
        <begin position="94"/>
        <end position="116"/>
    </location>
</feature>
<feature type="compositionally biased region" description="Polar residues" evidence="7">
    <location>
        <begin position="349"/>
        <end position="365"/>
    </location>
</feature>
<accession>F2Q0B4</accession>
<protein>
    <submittedName>
        <fullName evidence="12">Integral membrane protein</fullName>
    </submittedName>
</protein>
<feature type="transmembrane region" description="Helical" evidence="8">
    <location>
        <begin position="320"/>
        <end position="337"/>
    </location>
</feature>
<evidence type="ECO:0000256" key="5">
    <source>
        <dbReference type="ARBA" id="ARBA00022989"/>
    </source>
</evidence>
<dbReference type="AlphaFoldDB" id="F2Q0B4"/>
<feature type="transmembrane region" description="Helical" evidence="8">
    <location>
        <begin position="200"/>
        <end position="219"/>
    </location>
</feature>
<dbReference type="Pfam" id="PF21902">
    <property type="entry name" value="PTM1-like_N"/>
    <property type="match status" value="1"/>
</dbReference>
<feature type="transmembrane region" description="Helical" evidence="8">
    <location>
        <begin position="162"/>
        <end position="188"/>
    </location>
</feature>
<evidence type="ECO:0000259" key="10">
    <source>
        <dbReference type="Pfam" id="PF06814"/>
    </source>
</evidence>
<evidence type="ECO:0000256" key="7">
    <source>
        <dbReference type="SAM" id="MobiDB-lite"/>
    </source>
</evidence>
<dbReference type="VEuPathDB" id="FungiDB:TEQG_06528"/>
<keyword evidence="5 8" id="KW-1133">Transmembrane helix</keyword>
<dbReference type="InterPro" id="IPR053937">
    <property type="entry name" value="GOST_TM"/>
</dbReference>
<feature type="signal peptide" evidence="9">
    <location>
        <begin position="1"/>
        <end position="20"/>
    </location>
</feature>
<evidence type="ECO:0000313" key="12">
    <source>
        <dbReference type="EMBL" id="EGE07614.1"/>
    </source>
</evidence>
<feature type="transmembrane region" description="Helical" evidence="8">
    <location>
        <begin position="276"/>
        <end position="300"/>
    </location>
</feature>
<gene>
    <name evidence="12" type="ORF">TEQG_06528</name>
</gene>
<dbReference type="PANTHER" id="PTHR21229:SF1">
    <property type="entry name" value="GH17801P"/>
    <property type="match status" value="1"/>
</dbReference>
<evidence type="ECO:0000256" key="2">
    <source>
        <dbReference type="ARBA" id="ARBA00007883"/>
    </source>
</evidence>
<sequence length="404" mass="45572">MRWQQSAFWLGALLATGVFANDVKLTQDNVNRQQCSGMYGKKSWGGDINPFILLKMEAVKDKKDPIMSLAIFEWKDESLIGRDLTAKDGSVPKLAFYGGLTILYALMGVFWGFLYAQHRHDILPVQNYITAIIVFLVVEQLITWGFYDYQNRYGANAVCKVLMVIVSILSAGRNSFSFFLLLIVCMGYGVVKPSLGRTMIYVRILAITHFVFGVIYSVASLSITPDSAGPLVLLVVLPLAGSLTAFYVWTLNSLSATMKDLVSRKQHVKAMMYKKLWWCLLGSIIVIFAFFFINSFVFASTNVSDLIPAQWKSRWFVLDGWLNIVYLFNIAYISYLWRPTANNKRGRGNSRSPAGTKANNGSQARHSLDGETIFAVGEDMDRWSDDDVSPRNSTDRKKLIRKDD</sequence>
<dbReference type="InterPro" id="IPR009637">
    <property type="entry name" value="GPR107/GPR108-like"/>
</dbReference>
<dbReference type="GO" id="GO:0005794">
    <property type="term" value="C:Golgi apparatus"/>
    <property type="evidence" value="ECO:0007669"/>
    <property type="project" value="TreeGrafter"/>
</dbReference>
<feature type="transmembrane region" description="Helical" evidence="8">
    <location>
        <begin position="231"/>
        <end position="255"/>
    </location>
</feature>
<dbReference type="GO" id="GO:0042147">
    <property type="term" value="P:retrograde transport, endosome to Golgi"/>
    <property type="evidence" value="ECO:0007669"/>
    <property type="project" value="TreeGrafter"/>
</dbReference>
<dbReference type="PANTHER" id="PTHR21229">
    <property type="entry name" value="LUNG SEVEN TRANSMEMBRANE RECEPTOR"/>
    <property type="match status" value="1"/>
</dbReference>
<evidence type="ECO:0000259" key="11">
    <source>
        <dbReference type="Pfam" id="PF21902"/>
    </source>
</evidence>
<feature type="region of interest" description="Disordered" evidence="7">
    <location>
        <begin position="343"/>
        <end position="368"/>
    </location>
</feature>
<dbReference type="HOGENOM" id="CLU_024065_1_0_1"/>
<dbReference type="GO" id="GO:0005829">
    <property type="term" value="C:cytosol"/>
    <property type="evidence" value="ECO:0007669"/>
    <property type="project" value="GOC"/>
</dbReference>
<comment type="subcellular location">
    <subcellularLocation>
        <location evidence="1">Membrane</location>
        <topology evidence="1">Multi-pass membrane protein</topology>
    </subcellularLocation>
</comment>
<dbReference type="GO" id="GO:0016020">
    <property type="term" value="C:membrane"/>
    <property type="evidence" value="ECO:0007669"/>
    <property type="project" value="UniProtKB-SubCell"/>
</dbReference>
<evidence type="ECO:0000256" key="8">
    <source>
        <dbReference type="SAM" id="Phobius"/>
    </source>
</evidence>
<evidence type="ECO:0000313" key="13">
    <source>
        <dbReference type="Proteomes" id="UP000009169"/>
    </source>
</evidence>
<feature type="transmembrane region" description="Helical" evidence="8">
    <location>
        <begin position="128"/>
        <end position="147"/>
    </location>
</feature>
<evidence type="ECO:0000256" key="4">
    <source>
        <dbReference type="ARBA" id="ARBA00022729"/>
    </source>
</evidence>
<keyword evidence="6 8" id="KW-0472">Membrane</keyword>
<evidence type="ECO:0000256" key="1">
    <source>
        <dbReference type="ARBA" id="ARBA00004141"/>
    </source>
</evidence>
<feature type="domain" description="PTM1-like N-terminal" evidence="11">
    <location>
        <begin position="31"/>
        <end position="86"/>
    </location>
</feature>
<feature type="domain" description="GOST seven transmembrane" evidence="10">
    <location>
        <begin position="92"/>
        <end position="344"/>
    </location>
</feature>
<dbReference type="OrthoDB" id="19932at2759"/>
<keyword evidence="4 9" id="KW-0732">Signal</keyword>
<feature type="region of interest" description="Disordered" evidence="7">
    <location>
        <begin position="381"/>
        <end position="404"/>
    </location>
</feature>
<proteinExistence type="inferred from homology"/>
<evidence type="ECO:0000256" key="3">
    <source>
        <dbReference type="ARBA" id="ARBA00022692"/>
    </source>
</evidence>
<name>F2Q0B4_TRIEC</name>
<organism evidence="12 13">
    <name type="scientific">Trichophyton equinum (strain ATCC MYA-4606 / CBS 127.97)</name>
    <name type="common">Horse ringworm fungus</name>
    <dbReference type="NCBI Taxonomy" id="559882"/>
    <lineage>
        <taxon>Eukaryota</taxon>
        <taxon>Fungi</taxon>
        <taxon>Dikarya</taxon>
        <taxon>Ascomycota</taxon>
        <taxon>Pezizomycotina</taxon>
        <taxon>Eurotiomycetes</taxon>
        <taxon>Eurotiomycetidae</taxon>
        <taxon>Onygenales</taxon>
        <taxon>Arthrodermataceae</taxon>
        <taxon>Trichophyton</taxon>
    </lineage>
</organism>
<evidence type="ECO:0000256" key="9">
    <source>
        <dbReference type="SAM" id="SignalP"/>
    </source>
</evidence>